<dbReference type="Proteomes" id="UP000624041">
    <property type="component" value="Unassembled WGS sequence"/>
</dbReference>
<dbReference type="EMBL" id="BMOS01000001">
    <property type="protein sequence ID" value="GGN49632.1"/>
    <property type="molecule type" value="Genomic_DNA"/>
</dbReference>
<reference evidence="1" key="2">
    <citation type="submission" date="2020-09" db="EMBL/GenBank/DDBJ databases">
        <authorList>
            <person name="Sun Q."/>
            <person name="Ohkuma M."/>
        </authorList>
    </citation>
    <scope>NUCLEOTIDE SEQUENCE</scope>
    <source>
        <strain evidence="1">JCM 17251</strain>
    </source>
</reference>
<gene>
    <name evidence="1" type="primary">ylqD</name>
    <name evidence="1" type="ORF">GCM10007971_02390</name>
</gene>
<organism evidence="1 2">
    <name type="scientific">Oceanobacillus indicireducens</name>
    <dbReference type="NCBI Taxonomy" id="1004261"/>
    <lineage>
        <taxon>Bacteria</taxon>
        <taxon>Bacillati</taxon>
        <taxon>Bacillota</taxon>
        <taxon>Bacilli</taxon>
        <taxon>Bacillales</taxon>
        <taxon>Bacillaceae</taxon>
        <taxon>Oceanobacillus</taxon>
    </lineage>
</organism>
<sequence>MKIIKRVEVRQIITEKSKEKLKAHLFDQKMRLEQECQQLLFEKRKMLNKKGAHKQEVERKFHQEVQKRKEKIELIEFKEEQLEVLDLGSEIVEGEVESLVEVGIGTNWEELMKQQAIVIKDNIVVRIEE</sequence>
<evidence type="ECO:0000313" key="1">
    <source>
        <dbReference type="EMBL" id="GGN49632.1"/>
    </source>
</evidence>
<reference evidence="1" key="1">
    <citation type="journal article" date="2014" name="Int. J. Syst. Evol. Microbiol.">
        <title>Complete genome sequence of Corynebacterium casei LMG S-19264T (=DSM 44701T), isolated from a smear-ripened cheese.</title>
        <authorList>
            <consortium name="US DOE Joint Genome Institute (JGI-PGF)"/>
            <person name="Walter F."/>
            <person name="Albersmeier A."/>
            <person name="Kalinowski J."/>
            <person name="Ruckert C."/>
        </authorList>
    </citation>
    <scope>NUCLEOTIDE SEQUENCE</scope>
    <source>
        <strain evidence="1">JCM 17251</strain>
    </source>
</reference>
<dbReference type="Gene3D" id="6.10.140.1110">
    <property type="match status" value="1"/>
</dbReference>
<dbReference type="InterPro" id="IPR021297">
    <property type="entry name" value="YlqD"/>
</dbReference>
<comment type="caution">
    <text evidence="1">The sequence shown here is derived from an EMBL/GenBank/DDBJ whole genome shotgun (WGS) entry which is preliminary data.</text>
</comment>
<name>A0A918CYG9_9BACI</name>
<dbReference type="AlphaFoldDB" id="A0A918CYG9"/>
<dbReference type="Pfam" id="PF11068">
    <property type="entry name" value="YlqD"/>
    <property type="match status" value="1"/>
</dbReference>
<accession>A0A918CYG9</accession>
<evidence type="ECO:0000313" key="2">
    <source>
        <dbReference type="Proteomes" id="UP000624041"/>
    </source>
</evidence>
<proteinExistence type="predicted"/>
<evidence type="ECO:0008006" key="3">
    <source>
        <dbReference type="Google" id="ProtNLM"/>
    </source>
</evidence>
<protein>
    <recommendedName>
        <fullName evidence="3">YlqD protein</fullName>
    </recommendedName>
</protein>
<dbReference type="RefSeq" id="WP_156855477.1">
    <property type="nucleotide sequence ID" value="NZ_BMOS01000001.1"/>
</dbReference>
<keyword evidence="2" id="KW-1185">Reference proteome</keyword>